<evidence type="ECO:0000313" key="3">
    <source>
        <dbReference type="Proteomes" id="UP001642360"/>
    </source>
</evidence>
<comment type="caution">
    <text evidence="2">The sequence shown here is derived from an EMBL/GenBank/DDBJ whole genome shotgun (WGS) entry which is preliminary data.</text>
</comment>
<keyword evidence="1" id="KW-0812">Transmembrane</keyword>
<keyword evidence="1" id="KW-1133">Transmembrane helix</keyword>
<dbReference type="Proteomes" id="UP001642360">
    <property type="component" value="Unassembled WGS sequence"/>
</dbReference>
<name>A0ABC8RS73_9AQUA</name>
<proteinExistence type="predicted"/>
<gene>
    <name evidence="2" type="ORF">ILEXP_LOCUS15187</name>
</gene>
<dbReference type="AlphaFoldDB" id="A0ABC8RS73"/>
<dbReference type="EMBL" id="CAUOFW020001667">
    <property type="protein sequence ID" value="CAK9147302.1"/>
    <property type="molecule type" value="Genomic_DNA"/>
</dbReference>
<keyword evidence="3" id="KW-1185">Reference proteome</keyword>
<organism evidence="2 3">
    <name type="scientific">Ilex paraguariensis</name>
    <name type="common">yerba mate</name>
    <dbReference type="NCBI Taxonomy" id="185542"/>
    <lineage>
        <taxon>Eukaryota</taxon>
        <taxon>Viridiplantae</taxon>
        <taxon>Streptophyta</taxon>
        <taxon>Embryophyta</taxon>
        <taxon>Tracheophyta</taxon>
        <taxon>Spermatophyta</taxon>
        <taxon>Magnoliopsida</taxon>
        <taxon>eudicotyledons</taxon>
        <taxon>Gunneridae</taxon>
        <taxon>Pentapetalae</taxon>
        <taxon>asterids</taxon>
        <taxon>campanulids</taxon>
        <taxon>Aquifoliales</taxon>
        <taxon>Aquifoliaceae</taxon>
        <taxon>Ilex</taxon>
    </lineage>
</organism>
<evidence type="ECO:0000256" key="1">
    <source>
        <dbReference type="SAM" id="Phobius"/>
    </source>
</evidence>
<protein>
    <submittedName>
        <fullName evidence="2">Uncharacterized protein</fullName>
    </submittedName>
</protein>
<accession>A0ABC8RS73</accession>
<sequence length="130" mass="14597">MLDNLTKTLNHPKVKNSTKAKVLMRAMYGVKVVTLFVCSIFMAAFSGSAKKLRDFQVLEICLWAEAFIELQFFVNRGIRNTFSSDLGKKSEKLSQGLDVLAKEVDGFFHIVLIELDALLCNLRVGKCSSF</sequence>
<dbReference type="PANTHER" id="PTHR31509">
    <property type="entry name" value="BPS1-LIKE PROTEIN"/>
    <property type="match status" value="1"/>
</dbReference>
<evidence type="ECO:0000313" key="2">
    <source>
        <dbReference type="EMBL" id="CAK9147302.1"/>
    </source>
</evidence>
<reference evidence="2 3" key="1">
    <citation type="submission" date="2024-02" db="EMBL/GenBank/DDBJ databases">
        <authorList>
            <person name="Vignale AGUSTIN F."/>
            <person name="Sosa J E."/>
            <person name="Modenutti C."/>
        </authorList>
    </citation>
    <scope>NUCLEOTIDE SEQUENCE [LARGE SCALE GENOMIC DNA]</scope>
</reference>
<keyword evidence="1" id="KW-0472">Membrane</keyword>
<feature type="transmembrane region" description="Helical" evidence="1">
    <location>
        <begin position="26"/>
        <end position="45"/>
    </location>
</feature>